<dbReference type="SUPFAM" id="SSF51306">
    <property type="entry name" value="LexA/Signal peptidase"/>
    <property type="match status" value="1"/>
</dbReference>
<evidence type="ECO:0000256" key="2">
    <source>
        <dbReference type="ARBA" id="ARBA00009370"/>
    </source>
</evidence>
<dbReference type="PANTHER" id="PTHR43390:SF1">
    <property type="entry name" value="CHLOROPLAST PROCESSING PEPTIDASE"/>
    <property type="match status" value="1"/>
</dbReference>
<comment type="catalytic activity">
    <reaction evidence="3">
        <text>Cleavage of hydrophobic, N-terminal signal or leader sequences from secreted and periplasmic proteins.</text>
        <dbReference type="EC" id="3.4.21.89"/>
    </reaction>
</comment>
<comment type="subcellular location">
    <subcellularLocation>
        <location evidence="1">Cell membrane</location>
        <topology evidence="1">Single-pass type II membrane protein</topology>
    </subcellularLocation>
    <subcellularLocation>
        <location evidence="3">Membrane</location>
        <topology evidence="3">Single-pass type II membrane protein</topology>
    </subcellularLocation>
</comment>
<dbReference type="GeneID" id="96228868"/>
<dbReference type="Pfam" id="PF10502">
    <property type="entry name" value="Peptidase_S26"/>
    <property type="match status" value="1"/>
</dbReference>
<gene>
    <name evidence="5" type="primary">sipS_3</name>
    <name evidence="5" type="ORF">ERS852526_01573</name>
</gene>
<dbReference type="InterPro" id="IPR000223">
    <property type="entry name" value="Pept_S26A_signal_pept_1"/>
</dbReference>
<protein>
    <recommendedName>
        <fullName evidence="3">Signal peptidase I</fullName>
        <ecNumber evidence="3">3.4.21.89</ecNumber>
    </recommendedName>
</protein>
<dbReference type="RefSeq" id="WP_055282979.1">
    <property type="nucleotide sequence ID" value="NZ_CZAY01000010.1"/>
</dbReference>
<keyword evidence="3" id="KW-0472">Membrane</keyword>
<dbReference type="PANTHER" id="PTHR43390">
    <property type="entry name" value="SIGNAL PEPTIDASE I"/>
    <property type="match status" value="1"/>
</dbReference>
<dbReference type="GO" id="GO:0006465">
    <property type="term" value="P:signal peptide processing"/>
    <property type="evidence" value="ECO:0007669"/>
    <property type="project" value="InterPro"/>
</dbReference>
<sequence length="164" mass="18911">MKEKREIILFFTRLLMLAVMLAVLFGVIFGMTSAKNQDMSPKICAGDLLLYYRLERKYSDRDVVVFQKEGTLYTGRIVAREKDKVEITDKNELKINGSIVNEPDIFYKTPAYVDGISYPVKVKEDQYFILCDFREGAKDSRYFGAVNAKDIKGRVITVLRRSNL</sequence>
<keyword evidence="3 5" id="KW-0378">Hydrolase</keyword>
<proteinExistence type="inferred from homology"/>
<evidence type="ECO:0000313" key="5">
    <source>
        <dbReference type="EMBL" id="CUP62137.1"/>
    </source>
</evidence>
<dbReference type="OrthoDB" id="9802919at2"/>
<comment type="similarity">
    <text evidence="2 3">Belongs to the peptidase S26 family.</text>
</comment>
<organism evidence="5 6">
    <name type="scientific">Dorea longicatena</name>
    <dbReference type="NCBI Taxonomy" id="88431"/>
    <lineage>
        <taxon>Bacteria</taxon>
        <taxon>Bacillati</taxon>
        <taxon>Bacillota</taxon>
        <taxon>Clostridia</taxon>
        <taxon>Lachnospirales</taxon>
        <taxon>Lachnospiraceae</taxon>
        <taxon>Dorea</taxon>
    </lineage>
</organism>
<feature type="transmembrane region" description="Helical" evidence="3">
    <location>
        <begin position="7"/>
        <end position="31"/>
    </location>
</feature>
<keyword evidence="3" id="KW-0645">Protease</keyword>
<dbReference type="CDD" id="cd06530">
    <property type="entry name" value="S26_SPase_I"/>
    <property type="match status" value="1"/>
</dbReference>
<dbReference type="Proteomes" id="UP000095485">
    <property type="component" value="Unassembled WGS sequence"/>
</dbReference>
<keyword evidence="3" id="KW-0812">Transmembrane</keyword>
<dbReference type="EMBL" id="CZAY01000010">
    <property type="protein sequence ID" value="CUP62137.1"/>
    <property type="molecule type" value="Genomic_DNA"/>
</dbReference>
<evidence type="ECO:0000259" key="4">
    <source>
        <dbReference type="Pfam" id="PF10502"/>
    </source>
</evidence>
<dbReference type="NCBIfam" id="TIGR02227">
    <property type="entry name" value="sigpep_I_bact"/>
    <property type="match status" value="1"/>
</dbReference>
<evidence type="ECO:0000256" key="3">
    <source>
        <dbReference type="RuleBase" id="RU362042"/>
    </source>
</evidence>
<dbReference type="AlphaFoldDB" id="A0A174PSP1"/>
<dbReference type="GO" id="GO:0004252">
    <property type="term" value="F:serine-type endopeptidase activity"/>
    <property type="evidence" value="ECO:0007669"/>
    <property type="project" value="InterPro"/>
</dbReference>
<evidence type="ECO:0000256" key="1">
    <source>
        <dbReference type="ARBA" id="ARBA00004401"/>
    </source>
</evidence>
<accession>A0A174PSP1</accession>
<dbReference type="EC" id="3.4.21.89" evidence="3"/>
<feature type="domain" description="Peptidase S26" evidence="4">
    <location>
        <begin position="12"/>
        <end position="157"/>
    </location>
</feature>
<dbReference type="Gene3D" id="2.10.109.10">
    <property type="entry name" value="Umud Fragment, subunit A"/>
    <property type="match status" value="1"/>
</dbReference>
<dbReference type="GO" id="GO:0009003">
    <property type="term" value="F:signal peptidase activity"/>
    <property type="evidence" value="ECO:0007669"/>
    <property type="project" value="UniProtKB-EC"/>
</dbReference>
<dbReference type="GO" id="GO:0005886">
    <property type="term" value="C:plasma membrane"/>
    <property type="evidence" value="ECO:0007669"/>
    <property type="project" value="UniProtKB-SubCell"/>
</dbReference>
<dbReference type="InterPro" id="IPR036286">
    <property type="entry name" value="LexA/Signal_pep-like_sf"/>
</dbReference>
<name>A0A174PSP1_9FIRM</name>
<evidence type="ECO:0000313" key="6">
    <source>
        <dbReference type="Proteomes" id="UP000095485"/>
    </source>
</evidence>
<keyword evidence="3" id="KW-1133">Transmembrane helix</keyword>
<reference evidence="5 6" key="1">
    <citation type="submission" date="2015-09" db="EMBL/GenBank/DDBJ databases">
        <authorList>
            <consortium name="Pathogen Informatics"/>
        </authorList>
    </citation>
    <scope>NUCLEOTIDE SEQUENCE [LARGE SCALE GENOMIC DNA]</scope>
    <source>
        <strain evidence="5 6">2789STDY5834914</strain>
    </source>
</reference>
<dbReference type="InterPro" id="IPR019533">
    <property type="entry name" value="Peptidase_S26"/>
</dbReference>